<dbReference type="PANTHER" id="PTHR43859:SF4">
    <property type="entry name" value="BUTANOATE--COA LIGASE AAE1-RELATED"/>
    <property type="match status" value="1"/>
</dbReference>
<evidence type="ECO:0000256" key="4">
    <source>
        <dbReference type="ARBA" id="ARBA00023098"/>
    </source>
</evidence>
<organism evidence="6">
    <name type="scientific">marine sediment metagenome</name>
    <dbReference type="NCBI Taxonomy" id="412755"/>
    <lineage>
        <taxon>unclassified sequences</taxon>
        <taxon>metagenomes</taxon>
        <taxon>ecological metagenomes</taxon>
    </lineage>
</organism>
<feature type="domain" description="AMP-binding enzyme C-terminal" evidence="5">
    <location>
        <begin position="2"/>
        <end position="72"/>
    </location>
</feature>
<evidence type="ECO:0000256" key="2">
    <source>
        <dbReference type="ARBA" id="ARBA00022598"/>
    </source>
</evidence>
<reference evidence="6" key="1">
    <citation type="journal article" date="2014" name="Front. Microbiol.">
        <title>High frequency of phylogenetically diverse reductive dehalogenase-homologous genes in deep subseafloor sedimentary metagenomes.</title>
        <authorList>
            <person name="Kawai M."/>
            <person name="Futagami T."/>
            <person name="Toyoda A."/>
            <person name="Takaki Y."/>
            <person name="Nishi S."/>
            <person name="Hori S."/>
            <person name="Arai W."/>
            <person name="Tsubouchi T."/>
            <person name="Morono Y."/>
            <person name="Uchiyama I."/>
            <person name="Ito T."/>
            <person name="Fujiyama A."/>
            <person name="Inagaki F."/>
            <person name="Takami H."/>
        </authorList>
    </citation>
    <scope>NUCLEOTIDE SEQUENCE</scope>
    <source>
        <strain evidence="6">Expedition CK06-06</strain>
    </source>
</reference>
<dbReference type="InterPro" id="IPR045851">
    <property type="entry name" value="AMP-bd_C_sf"/>
</dbReference>
<keyword evidence="2" id="KW-0436">Ligase</keyword>
<evidence type="ECO:0000256" key="1">
    <source>
        <dbReference type="ARBA" id="ARBA00006432"/>
    </source>
</evidence>
<dbReference type="SUPFAM" id="SSF56801">
    <property type="entry name" value="Acetyl-CoA synthetase-like"/>
    <property type="match status" value="1"/>
</dbReference>
<evidence type="ECO:0000259" key="5">
    <source>
        <dbReference type="Pfam" id="PF13193"/>
    </source>
</evidence>
<proteinExistence type="inferred from homology"/>
<protein>
    <recommendedName>
        <fullName evidence="5">AMP-binding enzyme C-terminal domain-containing protein</fullName>
    </recommendedName>
</protein>
<dbReference type="GO" id="GO:0006631">
    <property type="term" value="P:fatty acid metabolic process"/>
    <property type="evidence" value="ECO:0007669"/>
    <property type="project" value="UniProtKB-KW"/>
</dbReference>
<evidence type="ECO:0000256" key="3">
    <source>
        <dbReference type="ARBA" id="ARBA00022832"/>
    </source>
</evidence>
<keyword evidence="3" id="KW-0276">Fatty acid metabolism</keyword>
<accession>X1P9V4</accession>
<dbReference type="PANTHER" id="PTHR43859">
    <property type="entry name" value="ACYL-ACTIVATING ENZYME"/>
    <property type="match status" value="1"/>
</dbReference>
<dbReference type="Pfam" id="PF13193">
    <property type="entry name" value="AMP-binding_C"/>
    <property type="match status" value="1"/>
</dbReference>
<dbReference type="AlphaFoldDB" id="X1P9V4"/>
<dbReference type="Gene3D" id="3.30.300.30">
    <property type="match status" value="1"/>
</dbReference>
<sequence>MIYQYPGVVEAAVIGIPDEKLGESIRAAVVVRQGEKVTAEDILEFCRQRLPDYASPKSVVFVERLPRNPAGKILRRALRET</sequence>
<gene>
    <name evidence="6" type="ORF">S06H3_58154</name>
</gene>
<comment type="similarity">
    <text evidence="1">Belongs to the ATP-dependent AMP-binding enzyme family.</text>
</comment>
<dbReference type="InterPro" id="IPR025110">
    <property type="entry name" value="AMP-bd_C"/>
</dbReference>
<evidence type="ECO:0000313" key="6">
    <source>
        <dbReference type="EMBL" id="GAI52613.1"/>
    </source>
</evidence>
<dbReference type="EMBL" id="BARV01037617">
    <property type="protein sequence ID" value="GAI52613.1"/>
    <property type="molecule type" value="Genomic_DNA"/>
</dbReference>
<keyword evidence="4" id="KW-0443">Lipid metabolism</keyword>
<comment type="caution">
    <text evidence="6">The sequence shown here is derived from an EMBL/GenBank/DDBJ whole genome shotgun (WGS) entry which is preliminary data.</text>
</comment>
<name>X1P9V4_9ZZZZ</name>
<dbReference type="GO" id="GO:0016874">
    <property type="term" value="F:ligase activity"/>
    <property type="evidence" value="ECO:0007669"/>
    <property type="project" value="UniProtKB-KW"/>
</dbReference>